<keyword evidence="1" id="KW-0732">Signal</keyword>
<dbReference type="Gene3D" id="3.30.110.170">
    <property type="entry name" value="Protein of unknown function (DUF541), domain 1"/>
    <property type="match status" value="1"/>
</dbReference>
<comment type="caution">
    <text evidence="2">The sequence shown here is derived from an EMBL/GenBank/DDBJ whole genome shotgun (WGS) entry which is preliminary data.</text>
</comment>
<dbReference type="InterPro" id="IPR052022">
    <property type="entry name" value="26kDa_periplasmic_antigen"/>
</dbReference>
<feature type="signal peptide" evidence="1">
    <location>
        <begin position="1"/>
        <end position="42"/>
    </location>
</feature>
<protein>
    <recommendedName>
        <fullName evidence="4">SIMPL domain-containing protein</fullName>
    </recommendedName>
</protein>
<feature type="chain" id="PRO_5016087276" description="SIMPL domain-containing protein" evidence="1">
    <location>
        <begin position="43"/>
        <end position="256"/>
    </location>
</feature>
<dbReference type="AlphaFoldDB" id="A0A2W2BIT8"/>
<dbReference type="Pfam" id="PF04402">
    <property type="entry name" value="SIMPL"/>
    <property type="match status" value="1"/>
</dbReference>
<gene>
    <name evidence="2" type="ORF">DK847_15820</name>
</gene>
<dbReference type="PANTHER" id="PTHR34387">
    <property type="entry name" value="SLR1258 PROTEIN"/>
    <property type="match status" value="1"/>
</dbReference>
<dbReference type="PANTHER" id="PTHR34387:SF1">
    <property type="entry name" value="PERIPLASMIC IMMUNOGENIC PROTEIN"/>
    <property type="match status" value="1"/>
</dbReference>
<evidence type="ECO:0000313" key="3">
    <source>
        <dbReference type="Proteomes" id="UP000248795"/>
    </source>
</evidence>
<dbReference type="Gene3D" id="3.30.70.2970">
    <property type="entry name" value="Protein of unknown function (DUF541), domain 2"/>
    <property type="match status" value="1"/>
</dbReference>
<organism evidence="2 3">
    <name type="scientific">Aestuariivirga litoralis</name>
    <dbReference type="NCBI Taxonomy" id="2650924"/>
    <lineage>
        <taxon>Bacteria</taxon>
        <taxon>Pseudomonadati</taxon>
        <taxon>Pseudomonadota</taxon>
        <taxon>Alphaproteobacteria</taxon>
        <taxon>Hyphomicrobiales</taxon>
        <taxon>Aestuariivirgaceae</taxon>
        <taxon>Aestuariivirga</taxon>
    </lineage>
</organism>
<dbReference type="EMBL" id="QKVK01000007">
    <property type="protein sequence ID" value="PZF76099.1"/>
    <property type="molecule type" value="Genomic_DNA"/>
</dbReference>
<accession>A0A2W2BIT8</accession>
<evidence type="ECO:0000313" key="2">
    <source>
        <dbReference type="EMBL" id="PZF76099.1"/>
    </source>
</evidence>
<dbReference type="Proteomes" id="UP000248795">
    <property type="component" value="Unassembled WGS sequence"/>
</dbReference>
<evidence type="ECO:0000256" key="1">
    <source>
        <dbReference type="SAM" id="SignalP"/>
    </source>
</evidence>
<name>A0A2W2BIT8_9HYPH</name>
<sequence length="256" mass="26953">MPHWRRNLCPSSCHLKESIMKRMSFATAAILGMLAAASPALAEGGKLPRIISLTGHGEVRSAPDLAYVTSGVVSQGATAAEALAANTQAMNDLFAALKSSGIEDRDIQTSNFSVQPRYDFQNGQAPKLMGYDVTNNVTVTLRKIEGLGPLLDKLVQNGSNQISGISFDVAKPQDAMDEARKLATADATRKAKVYAAAMGIELGPVMQVSEGSAAQPPMPMVRGAMMKADMAAAAPVPVAAGEQTIAVDVNVIWEIK</sequence>
<evidence type="ECO:0008006" key="4">
    <source>
        <dbReference type="Google" id="ProtNLM"/>
    </source>
</evidence>
<keyword evidence="3" id="KW-1185">Reference proteome</keyword>
<dbReference type="InterPro" id="IPR007497">
    <property type="entry name" value="SIMPL/DUF541"/>
</dbReference>
<reference evidence="3" key="1">
    <citation type="submission" date="2018-06" db="EMBL/GenBank/DDBJ databases">
        <title>Aestuariibacter litoralis strain KCTC 52945T.</title>
        <authorList>
            <person name="Li X."/>
            <person name="Salam N."/>
            <person name="Li J.-L."/>
            <person name="Chen Y.-M."/>
            <person name="Yang Z.-W."/>
            <person name="Zhang L.-Y."/>
            <person name="Han M.-X."/>
            <person name="Xiao M."/>
            <person name="Li W.-J."/>
        </authorList>
    </citation>
    <scope>NUCLEOTIDE SEQUENCE [LARGE SCALE GENOMIC DNA]</scope>
    <source>
        <strain evidence="3">KCTC 52945</strain>
    </source>
</reference>
<proteinExistence type="predicted"/>
<dbReference type="GO" id="GO:0006974">
    <property type="term" value="P:DNA damage response"/>
    <property type="evidence" value="ECO:0007669"/>
    <property type="project" value="TreeGrafter"/>
</dbReference>